<sequence>METKSELRPLVSLPRPPQALYGRFGHLSFDRTIKFLAEGSAEMMRLGFPTKHLQQAFCVREKAVGSPKLHKRSFVKNHDFLLHVSIPRVGTTSYTVFHDILDSSTKERLFRIETKMVNIDYETRRPWKLPTVFIEESSRFSSDDRVLITEIQNEIIPPKNAFKTMSRTRYSDTDVNLHVHFVEYYGFCAECASEASQSGYYRHYDDDMCKFPVLEADATFIGEAGPCSNLDVYTWQEHTENLFCNLSEISQNIPSRLFVR</sequence>
<dbReference type="PANTHER" id="PTHR34487">
    <property type="entry name" value="ACYL-ACP THIOESTERASE"/>
    <property type="match status" value="1"/>
</dbReference>
<keyword evidence="2" id="KW-1185">Reference proteome</keyword>
<reference evidence="1 2" key="1">
    <citation type="journal article" date="2017" name="Nat. Ecol. Evol.">
        <title>Scallop genome provides insights into evolution of bilaterian karyotype and development.</title>
        <authorList>
            <person name="Wang S."/>
            <person name="Zhang J."/>
            <person name="Jiao W."/>
            <person name="Li J."/>
            <person name="Xun X."/>
            <person name="Sun Y."/>
            <person name="Guo X."/>
            <person name="Huan P."/>
            <person name="Dong B."/>
            <person name="Zhang L."/>
            <person name="Hu X."/>
            <person name="Sun X."/>
            <person name="Wang J."/>
            <person name="Zhao C."/>
            <person name="Wang Y."/>
            <person name="Wang D."/>
            <person name="Huang X."/>
            <person name="Wang R."/>
            <person name="Lv J."/>
            <person name="Li Y."/>
            <person name="Zhang Z."/>
            <person name="Liu B."/>
            <person name="Lu W."/>
            <person name="Hui Y."/>
            <person name="Liang J."/>
            <person name="Zhou Z."/>
            <person name="Hou R."/>
            <person name="Li X."/>
            <person name="Liu Y."/>
            <person name="Li H."/>
            <person name="Ning X."/>
            <person name="Lin Y."/>
            <person name="Zhao L."/>
            <person name="Xing Q."/>
            <person name="Dou J."/>
            <person name="Li Y."/>
            <person name="Mao J."/>
            <person name="Guo H."/>
            <person name="Dou H."/>
            <person name="Li T."/>
            <person name="Mu C."/>
            <person name="Jiang W."/>
            <person name="Fu Q."/>
            <person name="Fu X."/>
            <person name="Miao Y."/>
            <person name="Liu J."/>
            <person name="Yu Q."/>
            <person name="Li R."/>
            <person name="Liao H."/>
            <person name="Li X."/>
            <person name="Kong Y."/>
            <person name="Jiang Z."/>
            <person name="Chourrout D."/>
            <person name="Li R."/>
            <person name="Bao Z."/>
        </authorList>
    </citation>
    <scope>NUCLEOTIDE SEQUENCE [LARGE SCALE GENOMIC DNA]</scope>
    <source>
        <strain evidence="1 2">PY_sf001</strain>
    </source>
</reference>
<comment type="caution">
    <text evidence="1">The sequence shown here is derived from an EMBL/GenBank/DDBJ whole genome shotgun (WGS) entry which is preliminary data.</text>
</comment>
<accession>A0A210PGT5</accession>
<gene>
    <name evidence="1" type="ORF">KP79_PYT04891</name>
</gene>
<dbReference type="InterPro" id="IPR029069">
    <property type="entry name" value="HotDog_dom_sf"/>
</dbReference>
<dbReference type="PANTHER" id="PTHR34487:SF1">
    <property type="entry name" value="ACYL-ACP THIOESTERASE"/>
    <property type="match status" value="1"/>
</dbReference>
<dbReference type="OrthoDB" id="6278306at2759"/>
<dbReference type="Proteomes" id="UP000242188">
    <property type="component" value="Unassembled WGS sequence"/>
</dbReference>
<organism evidence="1 2">
    <name type="scientific">Mizuhopecten yessoensis</name>
    <name type="common">Japanese scallop</name>
    <name type="synonym">Patinopecten yessoensis</name>
    <dbReference type="NCBI Taxonomy" id="6573"/>
    <lineage>
        <taxon>Eukaryota</taxon>
        <taxon>Metazoa</taxon>
        <taxon>Spiralia</taxon>
        <taxon>Lophotrochozoa</taxon>
        <taxon>Mollusca</taxon>
        <taxon>Bivalvia</taxon>
        <taxon>Autobranchia</taxon>
        <taxon>Pteriomorphia</taxon>
        <taxon>Pectinida</taxon>
        <taxon>Pectinoidea</taxon>
        <taxon>Pectinidae</taxon>
        <taxon>Mizuhopecten</taxon>
    </lineage>
</organism>
<dbReference type="Gene3D" id="3.10.129.10">
    <property type="entry name" value="Hotdog Thioesterase"/>
    <property type="match status" value="2"/>
</dbReference>
<proteinExistence type="predicted"/>
<dbReference type="EMBL" id="NEDP02076713">
    <property type="protein sequence ID" value="OWF35681.1"/>
    <property type="molecule type" value="Genomic_DNA"/>
</dbReference>
<evidence type="ECO:0000313" key="1">
    <source>
        <dbReference type="EMBL" id="OWF35681.1"/>
    </source>
</evidence>
<name>A0A210PGT5_MIZYE</name>
<dbReference type="SUPFAM" id="SSF54637">
    <property type="entry name" value="Thioesterase/thiol ester dehydrase-isomerase"/>
    <property type="match status" value="2"/>
</dbReference>
<dbReference type="AlphaFoldDB" id="A0A210PGT5"/>
<evidence type="ECO:0000313" key="2">
    <source>
        <dbReference type="Proteomes" id="UP000242188"/>
    </source>
</evidence>
<protein>
    <submittedName>
        <fullName evidence="1">Uncharacterized protein</fullName>
    </submittedName>
</protein>